<evidence type="ECO:0000313" key="3">
    <source>
        <dbReference type="Proteomes" id="UP001066276"/>
    </source>
</evidence>
<proteinExistence type="predicted"/>
<protein>
    <submittedName>
        <fullName evidence="2">Uncharacterized protein</fullName>
    </submittedName>
</protein>
<name>A0AAV7N9R0_PLEWA</name>
<organism evidence="2 3">
    <name type="scientific">Pleurodeles waltl</name>
    <name type="common">Iberian ribbed newt</name>
    <dbReference type="NCBI Taxonomy" id="8319"/>
    <lineage>
        <taxon>Eukaryota</taxon>
        <taxon>Metazoa</taxon>
        <taxon>Chordata</taxon>
        <taxon>Craniata</taxon>
        <taxon>Vertebrata</taxon>
        <taxon>Euteleostomi</taxon>
        <taxon>Amphibia</taxon>
        <taxon>Batrachia</taxon>
        <taxon>Caudata</taxon>
        <taxon>Salamandroidea</taxon>
        <taxon>Salamandridae</taxon>
        <taxon>Pleurodelinae</taxon>
        <taxon>Pleurodeles</taxon>
    </lineage>
</organism>
<dbReference type="AlphaFoldDB" id="A0AAV7N9R0"/>
<keyword evidence="3" id="KW-1185">Reference proteome</keyword>
<dbReference type="Proteomes" id="UP001066276">
    <property type="component" value="Chromosome 9"/>
</dbReference>
<feature type="region of interest" description="Disordered" evidence="1">
    <location>
        <begin position="37"/>
        <end position="59"/>
    </location>
</feature>
<comment type="caution">
    <text evidence="2">The sequence shown here is derived from an EMBL/GenBank/DDBJ whole genome shotgun (WGS) entry which is preliminary data.</text>
</comment>
<evidence type="ECO:0000256" key="1">
    <source>
        <dbReference type="SAM" id="MobiDB-lite"/>
    </source>
</evidence>
<evidence type="ECO:0000313" key="2">
    <source>
        <dbReference type="EMBL" id="KAJ1109918.1"/>
    </source>
</evidence>
<sequence length="99" mass="10478">MQLSFEAAKPLALGAAGDSARARVDERVLTSFENAMCPALGHTGSPRHTQSGSTGRGHRAARITALGDSHLQVRATQSGSTCRGRRVARKQLSAVHTDR</sequence>
<gene>
    <name evidence="2" type="ORF">NDU88_007275</name>
</gene>
<dbReference type="EMBL" id="JANPWB010000013">
    <property type="protein sequence ID" value="KAJ1109918.1"/>
    <property type="molecule type" value="Genomic_DNA"/>
</dbReference>
<reference evidence="2" key="1">
    <citation type="journal article" date="2022" name="bioRxiv">
        <title>Sequencing and chromosome-scale assembly of the giantPleurodeles waltlgenome.</title>
        <authorList>
            <person name="Brown T."/>
            <person name="Elewa A."/>
            <person name="Iarovenko S."/>
            <person name="Subramanian E."/>
            <person name="Araus A.J."/>
            <person name="Petzold A."/>
            <person name="Susuki M."/>
            <person name="Suzuki K.-i.T."/>
            <person name="Hayashi T."/>
            <person name="Toyoda A."/>
            <person name="Oliveira C."/>
            <person name="Osipova E."/>
            <person name="Leigh N.D."/>
            <person name="Simon A."/>
            <person name="Yun M.H."/>
        </authorList>
    </citation>
    <scope>NUCLEOTIDE SEQUENCE</scope>
    <source>
        <strain evidence="2">20211129_DDA</strain>
        <tissue evidence="2">Liver</tissue>
    </source>
</reference>
<feature type="region of interest" description="Disordered" evidence="1">
    <location>
        <begin position="74"/>
        <end position="99"/>
    </location>
</feature>
<accession>A0AAV7N9R0</accession>